<comment type="caution">
    <text evidence="3">The sequence shown here is derived from an EMBL/GenBank/DDBJ whole genome shotgun (WGS) entry which is preliminary data.</text>
</comment>
<dbReference type="PANTHER" id="PTHR36649">
    <property type="entry name" value="UBIQUITIN-LIKE DOMAIN-CONTAINING PROTEIN"/>
    <property type="match status" value="1"/>
</dbReference>
<evidence type="ECO:0000313" key="3">
    <source>
        <dbReference type="EMBL" id="CAF1258062.1"/>
    </source>
</evidence>
<dbReference type="AlphaFoldDB" id="A0A815ANF0"/>
<dbReference type="OrthoDB" id="9981043at2759"/>
<gene>
    <name evidence="2" type="ORF">CJN711_LOCUS1524</name>
    <name evidence="6" type="ORF">GIL414_LOCUS30701</name>
    <name evidence="3" type="ORF">KQP761_LOCUS2641</name>
    <name evidence="4" type="ORF">MBJ925_LOCUS12859</name>
    <name evidence="5" type="ORF">SMN809_LOCUS2980</name>
</gene>
<evidence type="ECO:0000313" key="4">
    <source>
        <dbReference type="EMBL" id="CAF2050161.1"/>
    </source>
</evidence>
<dbReference type="Proteomes" id="UP000663855">
    <property type="component" value="Unassembled WGS sequence"/>
</dbReference>
<dbReference type="Proteomes" id="UP000663834">
    <property type="component" value="Unassembled WGS sequence"/>
</dbReference>
<evidence type="ECO:0000313" key="6">
    <source>
        <dbReference type="EMBL" id="CAF4412714.1"/>
    </source>
</evidence>
<dbReference type="Proteomes" id="UP000681720">
    <property type="component" value="Unassembled WGS sequence"/>
</dbReference>
<evidence type="ECO:0000313" key="7">
    <source>
        <dbReference type="Proteomes" id="UP000663834"/>
    </source>
</evidence>
<dbReference type="EMBL" id="CAJOBJ010059742">
    <property type="protein sequence ID" value="CAF4412714.1"/>
    <property type="molecule type" value="Genomic_DNA"/>
</dbReference>
<name>A0A815ANF0_9BILA</name>
<feature type="coiled-coil region" evidence="1">
    <location>
        <begin position="36"/>
        <end position="63"/>
    </location>
</feature>
<reference evidence="3" key="1">
    <citation type="submission" date="2021-02" db="EMBL/GenBank/DDBJ databases">
        <authorList>
            <person name="Nowell W R."/>
        </authorList>
    </citation>
    <scope>NUCLEOTIDE SEQUENCE</scope>
</reference>
<keyword evidence="1" id="KW-0175">Coiled coil</keyword>
<sequence length="525" mass="59183">MDNLNSVNDFNKVIKQLTEERDALVIKSNNRGTGNSNAINKRIEEMNERINELIRKRNQKLRKAYTRPVIESPTSATVVPCAKLDTGLRPNITKMNIEHDKTKLKMAPSWFDADDAQEALRGIVYPSNTVDQRPFNTIARYRMATGQSNNFRQQSLNIDENSTETLILMLDAFAQQFGADLSFTNDELPFDEGAYRTACGVANLGSAHLLPTNNIPTAGFSVLVHLDYDKNLAKSNDTMKEFLLNFTLAIARKLNIPEDYVRIFSVEKSTETPNTTIVHFGLTSPNQKETKQMADDFQEQARSGFGENALLHYIKPADYPYSWAPALSYLQLRPNDFAPDYNMDYRKSGMPESQHRGGYTYYLPIGWYRHALKVDQKYPDDAVWLGSTNGKGEWPVAFHGTNSSKISGVASKGLIISATENDFAREEAVEQMGPGMDQQGIYLTTHCNGGAHPQYTRPFCVQLPDRTNKTFRVVFMCRVQPGKFTTHHVSTSTGLIWRVVDPDAVRPYGILVKDEDTLDKIQPNP</sequence>
<evidence type="ECO:0000313" key="5">
    <source>
        <dbReference type="EMBL" id="CAF3833032.1"/>
    </source>
</evidence>
<evidence type="ECO:0000256" key="1">
    <source>
        <dbReference type="SAM" id="Coils"/>
    </source>
</evidence>
<accession>A0A815ANF0</accession>
<dbReference type="EMBL" id="CAJNOV010000102">
    <property type="protein sequence ID" value="CAF0984402.1"/>
    <property type="molecule type" value="Genomic_DNA"/>
</dbReference>
<dbReference type="PANTHER" id="PTHR36649:SF28">
    <property type="entry name" value="UBIQUITIN-LIKE DOMAIN-CONTAINING PROTEIN"/>
    <property type="match status" value="1"/>
</dbReference>
<proteinExistence type="predicted"/>
<evidence type="ECO:0000313" key="2">
    <source>
        <dbReference type="EMBL" id="CAF0984402.1"/>
    </source>
</evidence>
<dbReference type="EMBL" id="CAJNOW010000164">
    <property type="protein sequence ID" value="CAF1258062.1"/>
    <property type="molecule type" value="Genomic_DNA"/>
</dbReference>
<protein>
    <submittedName>
        <fullName evidence="3">Uncharacterized protein</fullName>
    </submittedName>
</protein>
<dbReference type="Proteomes" id="UP000663824">
    <property type="component" value="Unassembled WGS sequence"/>
</dbReference>
<organism evidence="3 7">
    <name type="scientific">Rotaria magnacalcarata</name>
    <dbReference type="NCBI Taxonomy" id="392030"/>
    <lineage>
        <taxon>Eukaryota</taxon>
        <taxon>Metazoa</taxon>
        <taxon>Spiralia</taxon>
        <taxon>Gnathifera</taxon>
        <taxon>Rotifera</taxon>
        <taxon>Eurotatoria</taxon>
        <taxon>Bdelloidea</taxon>
        <taxon>Philodinida</taxon>
        <taxon>Philodinidae</taxon>
        <taxon>Rotaria</taxon>
    </lineage>
</organism>
<dbReference type="EMBL" id="CAJOBI010000586">
    <property type="protein sequence ID" value="CAF3833032.1"/>
    <property type="molecule type" value="Genomic_DNA"/>
</dbReference>
<dbReference type="Proteomes" id="UP000676336">
    <property type="component" value="Unassembled WGS sequence"/>
</dbReference>
<dbReference type="Gene3D" id="3.90.228.10">
    <property type="match status" value="1"/>
</dbReference>
<dbReference type="EMBL" id="CAJNRE010005847">
    <property type="protein sequence ID" value="CAF2050161.1"/>
    <property type="molecule type" value="Genomic_DNA"/>
</dbReference>